<reference evidence="1 2" key="1">
    <citation type="journal article" date="2018" name="Int. J. Syst. Bacteriol.">
        <title>Oceaniradius stylonemae gen. nov., sp. nov., isolated from a red alga, Stylonema cornu-cervi.</title>
        <authorList>
            <person name="Jeong S."/>
        </authorList>
    </citation>
    <scope>NUCLEOTIDE SEQUENCE [LARGE SCALE GENOMIC DNA]</scope>
    <source>
        <strain evidence="1 2">StC1</strain>
    </source>
</reference>
<name>A0A3A8AKF8_9HYPH</name>
<protein>
    <submittedName>
        <fullName evidence="1">Uncharacterized protein</fullName>
    </submittedName>
</protein>
<accession>A0A3A8AKF8</accession>
<dbReference type="AlphaFoldDB" id="A0A3A8AKF8"/>
<gene>
    <name evidence="1" type="ORF">DEM25_004725</name>
</gene>
<evidence type="ECO:0000313" key="2">
    <source>
        <dbReference type="Proteomes" id="UP000246132"/>
    </source>
</evidence>
<keyword evidence="2" id="KW-1185">Reference proteome</keyword>
<dbReference type="EMBL" id="QFWV02000004">
    <property type="protein sequence ID" value="RKF07154.1"/>
    <property type="molecule type" value="Genomic_DNA"/>
</dbReference>
<dbReference type="Proteomes" id="UP000246132">
    <property type="component" value="Unassembled WGS sequence"/>
</dbReference>
<organism evidence="1 2">
    <name type="scientific">Oceaniradius stylonematis</name>
    <dbReference type="NCBI Taxonomy" id="2184161"/>
    <lineage>
        <taxon>Bacteria</taxon>
        <taxon>Pseudomonadati</taxon>
        <taxon>Pseudomonadota</taxon>
        <taxon>Alphaproteobacteria</taxon>
        <taxon>Hyphomicrobiales</taxon>
        <taxon>Ahrensiaceae</taxon>
        <taxon>Oceaniradius</taxon>
    </lineage>
</organism>
<proteinExistence type="predicted"/>
<sequence>MLERVLLAIIEAHTTPETEGRQQERLGTAMRALVGPVTERERQIKQAVRYMVRERQRDICEAELAAIPSSRTATAASARPIAQLAEAAARKVVGCSTPAELRAVARFLSQRYRLSAQTRPMEPDPITAALEEEAVGRILAELEEWGVSTRY</sequence>
<evidence type="ECO:0000313" key="1">
    <source>
        <dbReference type="EMBL" id="RKF07154.1"/>
    </source>
</evidence>
<comment type="caution">
    <text evidence="1">The sequence shown here is derived from an EMBL/GenBank/DDBJ whole genome shotgun (WGS) entry which is preliminary data.</text>
</comment>